<dbReference type="InterPro" id="IPR008979">
    <property type="entry name" value="Galactose-bd-like_sf"/>
</dbReference>
<protein>
    <recommendedName>
        <fullName evidence="7">Planctomycete cytochrome C</fullName>
    </recommendedName>
</protein>
<dbReference type="AlphaFoldDB" id="A0A7W5DUH2"/>
<dbReference type="InterPro" id="IPR011444">
    <property type="entry name" value="DUF1549"/>
</dbReference>
<dbReference type="PANTHER" id="PTHR35889:SF3">
    <property type="entry name" value="F-BOX DOMAIN-CONTAINING PROTEIN"/>
    <property type="match status" value="1"/>
</dbReference>
<dbReference type="Proteomes" id="UP000536179">
    <property type="component" value="Unassembled WGS sequence"/>
</dbReference>
<dbReference type="PANTHER" id="PTHR35889">
    <property type="entry name" value="CYCLOINULO-OLIGOSACCHARIDE FRUCTANOTRANSFERASE-RELATED"/>
    <property type="match status" value="1"/>
</dbReference>
<evidence type="ECO:0000259" key="2">
    <source>
        <dbReference type="Pfam" id="PF07583"/>
    </source>
</evidence>
<evidence type="ECO:0000313" key="5">
    <source>
        <dbReference type="EMBL" id="MBB3204409.1"/>
    </source>
</evidence>
<reference evidence="5 6" key="1">
    <citation type="submission" date="2020-08" db="EMBL/GenBank/DDBJ databases">
        <title>Genomic Encyclopedia of Type Strains, Phase III (KMG-III): the genomes of soil and plant-associated and newly described type strains.</title>
        <authorList>
            <person name="Whitman W."/>
        </authorList>
    </citation>
    <scope>NUCLEOTIDE SEQUENCE [LARGE SCALE GENOMIC DNA]</scope>
    <source>
        <strain evidence="5 6">CECT 8075</strain>
    </source>
</reference>
<evidence type="ECO:0008006" key="7">
    <source>
        <dbReference type="Google" id="ProtNLM"/>
    </source>
</evidence>
<dbReference type="InterPro" id="IPR036909">
    <property type="entry name" value="Cyt_c-like_dom_sf"/>
</dbReference>
<dbReference type="InterPro" id="IPR022655">
    <property type="entry name" value="DUF1553"/>
</dbReference>
<feature type="region of interest" description="Disordered" evidence="1">
    <location>
        <begin position="80"/>
        <end position="102"/>
    </location>
</feature>
<feature type="domain" description="DUF1549" evidence="2">
    <location>
        <begin position="161"/>
        <end position="366"/>
    </location>
</feature>
<dbReference type="Pfam" id="PF07587">
    <property type="entry name" value="PSD1"/>
    <property type="match status" value="1"/>
</dbReference>
<feature type="domain" description="DUF1553" evidence="3">
    <location>
        <begin position="746"/>
        <end position="1002"/>
    </location>
</feature>
<name>A0A7W5DUH2_9BACT</name>
<accession>A0A7W5DUH2</accession>
<dbReference type="GO" id="GO:0009055">
    <property type="term" value="F:electron transfer activity"/>
    <property type="evidence" value="ECO:0007669"/>
    <property type="project" value="InterPro"/>
</dbReference>
<keyword evidence="6" id="KW-1185">Reference proteome</keyword>
<feature type="domain" description="Cytochrome C Planctomycete-type" evidence="4">
    <location>
        <begin position="38"/>
        <end position="98"/>
    </location>
</feature>
<dbReference type="Pfam" id="PF07583">
    <property type="entry name" value="PSCyt2"/>
    <property type="match status" value="1"/>
</dbReference>
<organism evidence="5 6">
    <name type="scientific">Aporhodopirellula rubra</name>
    <dbReference type="NCBI Taxonomy" id="980271"/>
    <lineage>
        <taxon>Bacteria</taxon>
        <taxon>Pseudomonadati</taxon>
        <taxon>Planctomycetota</taxon>
        <taxon>Planctomycetia</taxon>
        <taxon>Pirellulales</taxon>
        <taxon>Pirellulaceae</taxon>
        <taxon>Aporhodopirellula</taxon>
    </lineage>
</organism>
<evidence type="ECO:0000259" key="3">
    <source>
        <dbReference type="Pfam" id="PF07587"/>
    </source>
</evidence>
<gene>
    <name evidence="5" type="ORF">FHS27_000173</name>
</gene>
<dbReference type="RefSeq" id="WP_221224787.1">
    <property type="nucleotide sequence ID" value="NZ_JACHXU010000001.1"/>
</dbReference>
<evidence type="ECO:0000259" key="4">
    <source>
        <dbReference type="Pfam" id="PF07635"/>
    </source>
</evidence>
<dbReference type="InterPro" id="IPR011429">
    <property type="entry name" value="Cyt_c_Planctomycete-type"/>
</dbReference>
<dbReference type="SUPFAM" id="SSF46626">
    <property type="entry name" value="Cytochrome c"/>
    <property type="match status" value="1"/>
</dbReference>
<dbReference type="Pfam" id="PF07635">
    <property type="entry name" value="PSCyt1"/>
    <property type="match status" value="1"/>
</dbReference>
<evidence type="ECO:0000256" key="1">
    <source>
        <dbReference type="SAM" id="MobiDB-lite"/>
    </source>
</evidence>
<comment type="caution">
    <text evidence="5">The sequence shown here is derived from an EMBL/GenBank/DDBJ whole genome shotgun (WGS) entry which is preliminary data.</text>
</comment>
<sequence length="1059" mass="118051">MLLLLVSSDLAWCETTPDKQTQSIDFSEQVSPILSDKCFHCHGPDAQNQESEFRADTKENLFADLGGYFAVVPGDLDSSELHTRIHSDDPIDQMPPPDSNRSLTEAEKKVLDAWIEQGAPYEGHWAFEPPQRPQVPVESLSEMRGKDGWSDETVDRWLDNPIDGFIAERLIDEGLAPSPPAAYRTLLRRASLTLTGLLPPKELIEKVTADPSEESYLTAVDSLLDSMAYAERQSLRWLDAGRYADTDGYQNDSERTNWPWRDWVTRAFHENMPFDQFTIEQIAGDMLPDATDSQRLATTFSRNHRQNNEGGALAAEFLVENVIDRVETTSTVFLGLTFGCARCHDHKYDPLSQKEFFQLYGYFNNIGERGIGRGIDAMPTLTVVSPLTPVSQEDIDRYREAEAKLASAKSGMKQRMKKWIAAINEDTSSSQSRTWNNVTLDKVTLRGDGELIADENIVRYVGADAHSVAYEIVFHPTVSDDSGDSNATENTSDTVDAIRIQAFVDSTFTKPNRFSNSVNGNFVLTGIQCFCGEDEIKFKNAIASYEQNRFPASHVIDGDPATGWAVHGIHSDTVELTLNLETPVRKVVDQPLRMVMNFDSSYADHSIGKFVVQTNAGQEPNDDVPASDGVPTIDDVPAIDDAAVLALLNKPEKDWSAKERKKVEAYYAKIDEPIVEAEKNLADARQPIRDADARPTRVMVMKERDGEPAETYLLMRGQYDAPDKSESLTRGVPTELLSQDASQPADRLGFAQWLVSAENPLTARVTVNRFWQDHFGVGLVKTVDDFGLQGEIPSHPQLLDWLAVEFIESGWDVKALHRLIVTSAAYRQSSRTTRELTEMDPDNRLLARGPRYRVDGFAIRDVALQSSGLLVDKPGGPSVKPYQPAGLWESLAANSGQKYTIGKGDELYRKSMYSYWKRAVNPPRQTIFDAGGREVCNVRVRRTNTPLQALAMMNDPTFVEAARSLAQSVLESSEQSDEQHVVAIYEEAVALPADEEAIAVLLENLAFFRTHYEQQPEAATKLLAVGQSRRNENLSATEHAAFTAVAHLVLNLDEFITVQ</sequence>
<dbReference type="EMBL" id="JACHXU010000001">
    <property type="protein sequence ID" value="MBB3204409.1"/>
    <property type="molecule type" value="Genomic_DNA"/>
</dbReference>
<dbReference type="SUPFAM" id="SSF49785">
    <property type="entry name" value="Galactose-binding domain-like"/>
    <property type="match status" value="1"/>
</dbReference>
<proteinExistence type="predicted"/>
<evidence type="ECO:0000313" key="6">
    <source>
        <dbReference type="Proteomes" id="UP000536179"/>
    </source>
</evidence>
<dbReference type="GO" id="GO:0020037">
    <property type="term" value="F:heme binding"/>
    <property type="evidence" value="ECO:0007669"/>
    <property type="project" value="InterPro"/>
</dbReference>
<feature type="compositionally biased region" description="Basic and acidic residues" evidence="1">
    <location>
        <begin position="80"/>
        <end position="89"/>
    </location>
</feature>